<dbReference type="EMBL" id="JAFEUZ010000008">
    <property type="protein sequence ID" value="KAG5485803.1"/>
    <property type="molecule type" value="Genomic_DNA"/>
</dbReference>
<dbReference type="Proteomes" id="UP000673552">
    <property type="component" value="Unassembled WGS sequence"/>
</dbReference>
<proteinExistence type="predicted"/>
<accession>A0A836I0F7</accession>
<dbReference type="OrthoDB" id="265668at2759"/>
<gene>
    <name evidence="1" type="ORF">LSCM1_07216</name>
</gene>
<comment type="caution">
    <text evidence="1">The sequence shown here is derived from an EMBL/GenBank/DDBJ whole genome shotgun (WGS) entry which is preliminary data.</text>
</comment>
<dbReference type="KEGG" id="lmat:92517111"/>
<evidence type="ECO:0000313" key="1">
    <source>
        <dbReference type="EMBL" id="KAG5485803.1"/>
    </source>
</evidence>
<reference evidence="2" key="1">
    <citation type="journal article" date="2021" name="Microbiol. Resour. Announc.">
        <title>LGAAP: Leishmaniinae Genome Assembly and Annotation Pipeline.</title>
        <authorList>
            <person name="Almutairi H."/>
            <person name="Urbaniak M.D."/>
            <person name="Bates M.D."/>
            <person name="Jariyapan N."/>
            <person name="Kwakye-Nuako G."/>
            <person name="Thomaz-Soccol V."/>
            <person name="Al-Salem W.S."/>
            <person name="Dillon R.J."/>
            <person name="Bates P.A."/>
            <person name="Gatherer D."/>
        </authorList>
    </citation>
    <scope>NUCLEOTIDE SEQUENCE [LARGE SCALE GENOMIC DNA]</scope>
</reference>
<evidence type="ECO:0000313" key="2">
    <source>
        <dbReference type="Proteomes" id="UP000673552"/>
    </source>
</evidence>
<protein>
    <submittedName>
        <fullName evidence="1">Uncharacterized protein</fullName>
    </submittedName>
</protein>
<keyword evidence="2" id="KW-1185">Reference proteome</keyword>
<organism evidence="1 2">
    <name type="scientific">Leishmania martiniquensis</name>
    <dbReference type="NCBI Taxonomy" id="1580590"/>
    <lineage>
        <taxon>Eukaryota</taxon>
        <taxon>Discoba</taxon>
        <taxon>Euglenozoa</taxon>
        <taxon>Kinetoplastea</taxon>
        <taxon>Metakinetoplastina</taxon>
        <taxon>Trypanosomatida</taxon>
        <taxon>Trypanosomatidae</taxon>
        <taxon>Leishmaniinae</taxon>
        <taxon>Leishmania</taxon>
    </lineage>
</organism>
<dbReference type="RefSeq" id="XP_067180956.1">
    <property type="nucleotide sequence ID" value="XM_067324599.1"/>
</dbReference>
<sequence length="282" mass="30117">MFTPLNRFAAGSSRWAMAAAATPLPSDGATTQRAMSSTPLAAALSMNKRFAATASGRAAFLGAYRAFRRGRSADCERRYMTLSMYLDRLPPGFRELLLWSPLLALLCFVCHQARAYYLEEEEPWYYVALPPRWRYRADGEGSGAAVRVPSLVQRAPPSFQATASVAAGADCPSAASSFRNACQGSDSTASFSIVTYAFRAGDVQDAAATAAAALGAPLASSPLVAAFHEVRVRLPDTDEGAPPAATPSTSPLEERYRYGVWGAPLVVLRDPATQRVTGYTTG</sequence>
<dbReference type="GeneID" id="92517111"/>
<name>A0A836I0F7_9TRYP</name>
<dbReference type="AlphaFoldDB" id="A0A836I0F7"/>
<reference evidence="2" key="2">
    <citation type="journal article" date="2021" name="Sci. Data">
        <title>Chromosome-scale genome sequencing, assembly and annotation of six genomes from subfamily Leishmaniinae.</title>
        <authorList>
            <person name="Almutairi H."/>
            <person name="Urbaniak M.D."/>
            <person name="Bates M.D."/>
            <person name="Jariyapan N."/>
            <person name="Kwakye-Nuako G."/>
            <person name="Thomaz Soccol V."/>
            <person name="Al-Salem W.S."/>
            <person name="Dillon R.J."/>
            <person name="Bates P.A."/>
            <person name="Gatherer D."/>
        </authorList>
    </citation>
    <scope>NUCLEOTIDE SEQUENCE [LARGE SCALE GENOMIC DNA]</scope>
</reference>